<gene>
    <name evidence="1" type="ORF">O1611_g4307</name>
</gene>
<name>A0ACC2JPG1_9PEZI</name>
<reference evidence="1" key="1">
    <citation type="submission" date="2022-12" db="EMBL/GenBank/DDBJ databases">
        <title>Genome Sequence of Lasiodiplodia mahajangana.</title>
        <authorList>
            <person name="Buettner E."/>
        </authorList>
    </citation>
    <scope>NUCLEOTIDE SEQUENCE</scope>
    <source>
        <strain evidence="1">VT137</strain>
    </source>
</reference>
<sequence length="1076" mass="119981">MITAGVVVSADEYSHDYRLARQSLASTERPIQLYKETYCYIRGINMPYPWEAYESSSANCQTCYDLDPECIPQGASTINPGRPSDHFALRQVRLKNVLKEGKHVWFNFPGAAEAQQRCLVCHLIVNALGSFHDNQEIFRDPNILVYIDGSADGSMPLGVRFMHDKLDTGASWLQMPNTRDERAKLHLPDFGLELYTLKDHSDENYPAIGTSLHISDNFRSEKCLTTIQRWMKECMDSHPLCQIDGKKPLPKRVVDVGPRDGTKAPALYVTDGETQSYAALSHCWGNSSLLRTTKSTLESRIHGIKWSELSTTFQEAILVTRDLGLRYLWIDSLCIVQDDAADWEEQAMKMGDIYASAYVTISATGSSDGSGGLLRTPGTWSSDGFSKRRKWPLMRKNQQKYFARVHLEEDAFVKGTPVTRDGSLGYPLLSRAWCFQERILSARVLHYTPGGIFYECRTGSRCETRLTSEPSLKSVYASALQTAETQTVEERLRVWGTMLRDYTTKMLTFQKDTLPALSSVASQFAEKGMGRYLAGLWEEGLVASLLWESILDADLDFGASRGNVFNFSRPDSFIAPTFSWASRIGPIKAFNPMARKWTPCASIVEAECKPRGIDPYGLVSRGHVKVRGRLVEASFHSKACMFGTCADFYRGAYKNSRRGVHLVAESYDPKCHIVASGLPLLDITVDSEQDARLPVGEKVYCLQLVEFPEQQFGTWFDAIGDTFSKLRASDKGGPADYEWRVDRGDDDDIEMQYRGRWAPGYHSPIRRRSDSMLRHRYKADIEAGLLPRDAVPARRERFTTTTYNPADSPTTSLSPLSEPEEDPDEDDPDELSLDIEWYESDEERNRMGLRGGGISSDEDAGAAEVNLDDDDRVSATEPITWAEKERRFLTAASRDGEPSTTCGVLILRQAADGTYTRVAANSRFPTNMFTEGPIVEVTIQPIMADQEETHVALPSATIVRLSGNATLQPPLTRRGYGPGLIIVIPGDPQPGSNKEEGNSNASGDRNPKTLDPLPRKKWAEEGYAVVQLTFGVGEQGTEEWDVGTALDKAIEALAGLETCDVKDRFGLIGKVTNCLN</sequence>
<evidence type="ECO:0000313" key="2">
    <source>
        <dbReference type="Proteomes" id="UP001153332"/>
    </source>
</evidence>
<dbReference type="Proteomes" id="UP001153332">
    <property type="component" value="Unassembled WGS sequence"/>
</dbReference>
<comment type="caution">
    <text evidence="1">The sequence shown here is derived from an EMBL/GenBank/DDBJ whole genome shotgun (WGS) entry which is preliminary data.</text>
</comment>
<accession>A0ACC2JPG1</accession>
<evidence type="ECO:0000313" key="1">
    <source>
        <dbReference type="EMBL" id="KAJ8129325.1"/>
    </source>
</evidence>
<organism evidence="1 2">
    <name type="scientific">Lasiodiplodia mahajangana</name>
    <dbReference type="NCBI Taxonomy" id="1108764"/>
    <lineage>
        <taxon>Eukaryota</taxon>
        <taxon>Fungi</taxon>
        <taxon>Dikarya</taxon>
        <taxon>Ascomycota</taxon>
        <taxon>Pezizomycotina</taxon>
        <taxon>Dothideomycetes</taxon>
        <taxon>Dothideomycetes incertae sedis</taxon>
        <taxon>Botryosphaeriales</taxon>
        <taxon>Botryosphaeriaceae</taxon>
        <taxon>Lasiodiplodia</taxon>
    </lineage>
</organism>
<keyword evidence="2" id="KW-1185">Reference proteome</keyword>
<proteinExistence type="predicted"/>
<protein>
    <submittedName>
        <fullName evidence="1">Uncharacterized protein</fullName>
    </submittedName>
</protein>
<dbReference type="EMBL" id="JAPUUL010000797">
    <property type="protein sequence ID" value="KAJ8129325.1"/>
    <property type="molecule type" value="Genomic_DNA"/>
</dbReference>